<evidence type="ECO:0000313" key="3">
    <source>
        <dbReference type="EMBL" id="KAL3794872.1"/>
    </source>
</evidence>
<feature type="chain" id="PRO_5044793847" description="Methyltransferase FkbM domain-containing protein" evidence="1">
    <location>
        <begin position="24"/>
        <end position="312"/>
    </location>
</feature>
<dbReference type="EMBL" id="JALLPJ020000340">
    <property type="protein sequence ID" value="KAL3794872.1"/>
    <property type="molecule type" value="Genomic_DNA"/>
</dbReference>
<keyword evidence="1" id="KW-0732">Signal</keyword>
<dbReference type="InterPro" id="IPR053202">
    <property type="entry name" value="EGF_Rcpt_Signaling_Reg"/>
</dbReference>
<dbReference type="Gene3D" id="3.40.50.150">
    <property type="entry name" value="Vaccinia Virus protein VP39"/>
    <property type="match status" value="1"/>
</dbReference>
<dbReference type="InterPro" id="IPR006342">
    <property type="entry name" value="FkbM_mtfrase"/>
</dbReference>
<feature type="signal peptide" evidence="1">
    <location>
        <begin position="1"/>
        <end position="23"/>
    </location>
</feature>
<keyword evidence="4" id="KW-1185">Reference proteome</keyword>
<evidence type="ECO:0000313" key="4">
    <source>
        <dbReference type="Proteomes" id="UP001530400"/>
    </source>
</evidence>
<dbReference type="PANTHER" id="PTHR34009:SF3">
    <property type="entry name" value="METHYLTRANSFERASE FKBM DOMAIN-CONTAINING PROTEIN"/>
    <property type="match status" value="1"/>
</dbReference>
<dbReference type="Pfam" id="PF05050">
    <property type="entry name" value="Methyltransf_21"/>
    <property type="match status" value="1"/>
</dbReference>
<evidence type="ECO:0000256" key="1">
    <source>
        <dbReference type="SAM" id="SignalP"/>
    </source>
</evidence>
<protein>
    <recommendedName>
        <fullName evidence="2">Methyltransferase FkbM domain-containing protein</fullName>
    </recommendedName>
</protein>
<accession>A0ABD3Q4B1</accession>
<dbReference type="PANTHER" id="PTHR34009">
    <property type="entry name" value="PROTEIN STAR"/>
    <property type="match status" value="1"/>
</dbReference>
<name>A0ABD3Q4B1_9STRA</name>
<proteinExistence type="predicted"/>
<dbReference type="InterPro" id="IPR029063">
    <property type="entry name" value="SAM-dependent_MTases_sf"/>
</dbReference>
<feature type="domain" description="Methyltransferase FkbM" evidence="2">
    <location>
        <begin position="102"/>
        <end position="272"/>
    </location>
</feature>
<dbReference type="AlphaFoldDB" id="A0ABD3Q4B1"/>
<gene>
    <name evidence="3" type="ORF">ACHAWO_007646</name>
</gene>
<evidence type="ECO:0000259" key="2">
    <source>
        <dbReference type="Pfam" id="PF05050"/>
    </source>
</evidence>
<sequence>MKLSKSTASIAVLHLFVLLVSDAAINLKMLRDPRSIRLKQNIFQQRHTSAESCPPIDVAVLESQNLLKATAIAHHKVANCQNEDRCLMQHFFAGMCGGQYLDIGAHDGVQDSISHVFYASPELHWHGVNIELDPDNFDQLAKNRRYDLANIHAAVCSDQATVHYAHQQHSKTSGGIWEFTTETYRQQWWPNMTIFEAIPMQCTPLQRIIDQSVKCDNMHFDLMSLNLNGAEYSSLLGLNFEKVTFGVIVVRKNENDDVNRRVDELLRSKGYDRVNDIACDVGDSKVWYVDSEFNRLYNDLIVQHQNHHLRGS</sequence>
<comment type="caution">
    <text evidence="3">The sequence shown here is derived from an EMBL/GenBank/DDBJ whole genome shotgun (WGS) entry which is preliminary data.</text>
</comment>
<dbReference type="Proteomes" id="UP001530400">
    <property type="component" value="Unassembled WGS sequence"/>
</dbReference>
<reference evidence="3 4" key="1">
    <citation type="submission" date="2024-10" db="EMBL/GenBank/DDBJ databases">
        <title>Updated reference genomes for cyclostephanoid diatoms.</title>
        <authorList>
            <person name="Roberts W.R."/>
            <person name="Alverson A.J."/>
        </authorList>
    </citation>
    <scope>NUCLEOTIDE SEQUENCE [LARGE SCALE GENOMIC DNA]</scope>
    <source>
        <strain evidence="3 4">AJA010-31</strain>
    </source>
</reference>
<organism evidence="3 4">
    <name type="scientific">Cyclotella atomus</name>
    <dbReference type="NCBI Taxonomy" id="382360"/>
    <lineage>
        <taxon>Eukaryota</taxon>
        <taxon>Sar</taxon>
        <taxon>Stramenopiles</taxon>
        <taxon>Ochrophyta</taxon>
        <taxon>Bacillariophyta</taxon>
        <taxon>Coscinodiscophyceae</taxon>
        <taxon>Thalassiosirophycidae</taxon>
        <taxon>Stephanodiscales</taxon>
        <taxon>Stephanodiscaceae</taxon>
        <taxon>Cyclotella</taxon>
    </lineage>
</organism>